<evidence type="ECO:0000256" key="2">
    <source>
        <dbReference type="ARBA" id="ARBA00022692"/>
    </source>
</evidence>
<comment type="caution">
    <text evidence="7">The sequence shown here is derived from an EMBL/GenBank/DDBJ whole genome shotgun (WGS) entry which is preliminary data.</text>
</comment>
<keyword evidence="2 5" id="KW-0812">Transmembrane</keyword>
<dbReference type="EMBL" id="LHQQ01000040">
    <property type="protein sequence ID" value="KOS45641.1"/>
    <property type="molecule type" value="Genomic_DNA"/>
</dbReference>
<dbReference type="PANTHER" id="PTHR23502">
    <property type="entry name" value="MAJOR FACILITATOR SUPERFAMILY"/>
    <property type="match status" value="1"/>
</dbReference>
<dbReference type="SUPFAM" id="SSF103473">
    <property type="entry name" value="MFS general substrate transporter"/>
    <property type="match status" value="1"/>
</dbReference>
<evidence type="ECO:0000256" key="1">
    <source>
        <dbReference type="ARBA" id="ARBA00004141"/>
    </source>
</evidence>
<dbReference type="PROSITE" id="PS50850">
    <property type="entry name" value="MFS"/>
    <property type="match status" value="1"/>
</dbReference>
<feature type="domain" description="Major facilitator superfamily (MFS) profile" evidence="6">
    <location>
        <begin position="44"/>
        <end position="419"/>
    </location>
</feature>
<dbReference type="InterPro" id="IPR036259">
    <property type="entry name" value="MFS_trans_sf"/>
</dbReference>
<organism evidence="7 8">
    <name type="scientific">Penicillium nordicum</name>
    <dbReference type="NCBI Taxonomy" id="229535"/>
    <lineage>
        <taxon>Eukaryota</taxon>
        <taxon>Fungi</taxon>
        <taxon>Dikarya</taxon>
        <taxon>Ascomycota</taxon>
        <taxon>Pezizomycotina</taxon>
        <taxon>Eurotiomycetes</taxon>
        <taxon>Eurotiomycetidae</taxon>
        <taxon>Eurotiales</taxon>
        <taxon>Aspergillaceae</taxon>
        <taxon>Penicillium</taxon>
    </lineage>
</organism>
<feature type="transmembrane region" description="Helical" evidence="5">
    <location>
        <begin position="112"/>
        <end position="132"/>
    </location>
</feature>
<evidence type="ECO:0000256" key="3">
    <source>
        <dbReference type="ARBA" id="ARBA00022989"/>
    </source>
</evidence>
<gene>
    <name evidence="7" type="ORF">ACN38_g3361</name>
</gene>
<evidence type="ECO:0000259" key="6">
    <source>
        <dbReference type="PROSITE" id="PS50850"/>
    </source>
</evidence>
<evidence type="ECO:0000313" key="8">
    <source>
        <dbReference type="Proteomes" id="UP000037696"/>
    </source>
</evidence>
<dbReference type="OrthoDB" id="5296287at2759"/>
<sequence length="419" mass="47589">MEMNVIGQSQENNITPRTNVTRSVVDFCDNDPTNPLNWPKRWKWSIVILIACLSAELQLCTIIAAPVTLPILADFHSTNVLYRTLIVSIWELGEIVSPLFWGPLSELYGRRWVLNIANLLFVAFLAGTALSPNIQTLIAFRFLSGLATACSPIGPGIVKDLFEEEYRGRAMSVMSLAGVVGPVIGPVIGSYIGERAGWRWVFWLPTIISGVLSVLMLIIYCETYKVIILERKAKKLRRETDKPEQRSRYERNETISHKLFRTSHHVRIYIHHYDHYRAGFPRTLRIFRGFLRSRLPRSMSRTRIWGFALQLPPRPIYPTSQSTVRSIRSRAASSSAPTSMSNYVLRPFSLRMDSPISNSVCGADIGDRTCWPWARSDLHLVTDLYCRLIWDLCRQCHQCNDGAEEHDRGVLAPCGAALI</sequence>
<name>A0A0M8PD19_9EURO</name>
<feature type="transmembrane region" description="Helical" evidence="5">
    <location>
        <begin position="138"/>
        <end position="158"/>
    </location>
</feature>
<evidence type="ECO:0000256" key="5">
    <source>
        <dbReference type="SAM" id="Phobius"/>
    </source>
</evidence>
<keyword evidence="4 5" id="KW-0472">Membrane</keyword>
<dbReference type="Proteomes" id="UP000037696">
    <property type="component" value="Unassembled WGS sequence"/>
</dbReference>
<accession>A0A0M8PD19</accession>
<evidence type="ECO:0000256" key="4">
    <source>
        <dbReference type="ARBA" id="ARBA00023136"/>
    </source>
</evidence>
<dbReference type="InterPro" id="IPR011701">
    <property type="entry name" value="MFS"/>
</dbReference>
<keyword evidence="3 5" id="KW-1133">Transmembrane helix</keyword>
<dbReference type="InterPro" id="IPR020846">
    <property type="entry name" value="MFS_dom"/>
</dbReference>
<proteinExistence type="predicted"/>
<dbReference type="GO" id="GO:0022857">
    <property type="term" value="F:transmembrane transporter activity"/>
    <property type="evidence" value="ECO:0007669"/>
    <property type="project" value="InterPro"/>
</dbReference>
<reference evidence="7 8" key="1">
    <citation type="submission" date="2015-08" db="EMBL/GenBank/DDBJ databases">
        <title>Genome sequencing of Penicillium nordicum.</title>
        <authorList>
            <person name="Nguyen H.D."/>
            <person name="Seifert K.A."/>
        </authorList>
    </citation>
    <scope>NUCLEOTIDE SEQUENCE [LARGE SCALE GENOMIC DNA]</scope>
    <source>
        <strain evidence="7 8">DAOMC 185683</strain>
    </source>
</reference>
<keyword evidence="8" id="KW-1185">Reference proteome</keyword>
<dbReference type="AlphaFoldDB" id="A0A0M8PD19"/>
<feature type="transmembrane region" description="Helical" evidence="5">
    <location>
        <begin position="170"/>
        <end position="188"/>
    </location>
</feature>
<dbReference type="STRING" id="229535.A0A0M8PD19"/>
<feature type="transmembrane region" description="Helical" evidence="5">
    <location>
        <begin position="200"/>
        <end position="221"/>
    </location>
</feature>
<protein>
    <recommendedName>
        <fullName evidence="6">Major facilitator superfamily (MFS) profile domain-containing protein</fullName>
    </recommendedName>
</protein>
<comment type="subcellular location">
    <subcellularLocation>
        <location evidence="1">Membrane</location>
        <topology evidence="1">Multi-pass membrane protein</topology>
    </subcellularLocation>
</comment>
<dbReference type="Gene3D" id="1.20.1720.10">
    <property type="entry name" value="Multidrug resistance protein D"/>
    <property type="match status" value="1"/>
</dbReference>
<feature type="transmembrane region" description="Helical" evidence="5">
    <location>
        <begin position="80"/>
        <end position="100"/>
    </location>
</feature>
<dbReference type="GO" id="GO:0016020">
    <property type="term" value="C:membrane"/>
    <property type="evidence" value="ECO:0007669"/>
    <property type="project" value="UniProtKB-SubCell"/>
</dbReference>
<dbReference type="Pfam" id="PF07690">
    <property type="entry name" value="MFS_1"/>
    <property type="match status" value="1"/>
</dbReference>
<feature type="transmembrane region" description="Helical" evidence="5">
    <location>
        <begin position="46"/>
        <end position="68"/>
    </location>
</feature>
<evidence type="ECO:0000313" key="7">
    <source>
        <dbReference type="EMBL" id="KOS45641.1"/>
    </source>
</evidence>
<dbReference type="PANTHER" id="PTHR23502:SF163">
    <property type="entry name" value="MAJOR FACILITATOR SUPERFAMILY (MFS) PROFILE DOMAIN-CONTAINING PROTEIN"/>
    <property type="match status" value="1"/>
</dbReference>